<dbReference type="Gene3D" id="3.30.590.20">
    <property type="match status" value="1"/>
</dbReference>
<evidence type="ECO:0000313" key="8">
    <source>
        <dbReference type="Proteomes" id="UP001180845"/>
    </source>
</evidence>
<dbReference type="InterPro" id="IPR017809">
    <property type="entry name" value="EgtA_Actinobacteria"/>
</dbReference>
<comment type="similarity">
    <text evidence="5 6">Belongs to the glutamate--cysteine ligase type 2 family. EgtA subfamily.</text>
</comment>
<evidence type="ECO:0000256" key="4">
    <source>
        <dbReference type="ARBA" id="ARBA00048819"/>
    </source>
</evidence>
<evidence type="ECO:0000256" key="3">
    <source>
        <dbReference type="ARBA" id="ARBA00022840"/>
    </source>
</evidence>
<dbReference type="InterPro" id="IPR006336">
    <property type="entry name" value="GCS2"/>
</dbReference>
<keyword evidence="2 5" id="KW-0547">Nucleotide-binding</keyword>
<dbReference type="GO" id="GO:0052699">
    <property type="term" value="P:ergothioneine biosynthetic process"/>
    <property type="evidence" value="ECO:0007669"/>
    <property type="project" value="UniProtKB-UniRule"/>
</dbReference>
<evidence type="ECO:0000256" key="6">
    <source>
        <dbReference type="PIRNR" id="PIRNR017901"/>
    </source>
</evidence>
<proteinExistence type="inferred from homology"/>
<evidence type="ECO:0000313" key="7">
    <source>
        <dbReference type="EMBL" id="MDR7300113.1"/>
    </source>
</evidence>
<dbReference type="GO" id="GO:0005524">
    <property type="term" value="F:ATP binding"/>
    <property type="evidence" value="ECO:0007669"/>
    <property type="project" value="UniProtKB-UniRule"/>
</dbReference>
<evidence type="ECO:0000256" key="2">
    <source>
        <dbReference type="ARBA" id="ARBA00022741"/>
    </source>
</evidence>
<dbReference type="EMBL" id="JAVDXW010000001">
    <property type="protein sequence ID" value="MDR7300113.1"/>
    <property type="molecule type" value="Genomic_DNA"/>
</dbReference>
<protein>
    <recommendedName>
        <fullName evidence="5">Glutamate--cysteine ligase EgtA</fullName>
        <ecNumber evidence="5">6.3.2.2</ecNumber>
    </recommendedName>
    <alternativeName>
        <fullName evidence="5">Gamma-glutamylcysteine synthase</fullName>
        <shortName evidence="5">GCS</shortName>
        <shortName evidence="5">Gamma-ECS</shortName>
    </alternativeName>
</protein>
<dbReference type="GO" id="GO:0006750">
    <property type="term" value="P:glutathione biosynthetic process"/>
    <property type="evidence" value="ECO:0007669"/>
    <property type="project" value="UniProtKB-UniRule"/>
</dbReference>
<evidence type="ECO:0000256" key="5">
    <source>
        <dbReference type="HAMAP-Rule" id="MF_02034"/>
    </source>
</evidence>
<dbReference type="HAMAP" id="MF_02034">
    <property type="entry name" value="EgtA"/>
    <property type="match status" value="1"/>
</dbReference>
<accession>A0AAE3ZAF6</accession>
<dbReference type="Pfam" id="PF04107">
    <property type="entry name" value="GCS2"/>
    <property type="match status" value="1"/>
</dbReference>
<dbReference type="GO" id="GO:0004357">
    <property type="term" value="F:glutamate-cysteine ligase activity"/>
    <property type="evidence" value="ECO:0007669"/>
    <property type="project" value="UniProtKB-UniRule"/>
</dbReference>
<keyword evidence="8" id="KW-1185">Reference proteome</keyword>
<dbReference type="InterPro" id="IPR014746">
    <property type="entry name" value="Gln_synth/guanido_kin_cat_dom"/>
</dbReference>
<name>A0AAE3ZAF6_9ACTN</name>
<dbReference type="RefSeq" id="WP_310268341.1">
    <property type="nucleotide sequence ID" value="NZ_JAVDXW010000001.1"/>
</dbReference>
<sequence>MTRPLQAVIPVTVSIDPDVHEFPTSHLRTRAEAEAYVASVCFKHGPPRLLGIELEWTVHHAENPRKPLDVDVLTDALGRHAPSSLAPQSPHEPLPNGSILTIEPGGQVEVSSLPASSMRSLFDAVEADARYVRDLFAAAGFVLGEQGTDPWRRPRRVLRVPRYAAMETAFDRIGLDGRLMMCSTAGIQVCLDMGEAHRVAPRWAALHALGPVMMATFANSPALFGRRTGWASTRTRALLRTDPPRTRPGPITTDPAASWAKRLLDTALMCLRRDGDDWTVPSGISFAEWIGGALPAPPTRDDLDYHLSTVFPPVRPRGYFEVRYLDTQAGRDWMLPAAALISLFREESTVDEVLELSSPAVGRWIHAARDGLRDPRLAHTARAIFDLACRCLDRQADTPDGVAERLAAAVEQRLFAAEQR</sequence>
<dbReference type="Proteomes" id="UP001180845">
    <property type="component" value="Unassembled WGS sequence"/>
</dbReference>
<keyword evidence="1 5" id="KW-0436">Ligase</keyword>
<comment type="catalytic activity">
    <reaction evidence="4 5 6">
        <text>L-cysteine + L-glutamate + ATP = gamma-L-glutamyl-L-cysteine + ADP + phosphate + H(+)</text>
        <dbReference type="Rhea" id="RHEA:13285"/>
        <dbReference type="ChEBI" id="CHEBI:15378"/>
        <dbReference type="ChEBI" id="CHEBI:29985"/>
        <dbReference type="ChEBI" id="CHEBI:30616"/>
        <dbReference type="ChEBI" id="CHEBI:35235"/>
        <dbReference type="ChEBI" id="CHEBI:43474"/>
        <dbReference type="ChEBI" id="CHEBI:58173"/>
        <dbReference type="ChEBI" id="CHEBI:456216"/>
        <dbReference type="EC" id="6.3.2.2"/>
    </reaction>
</comment>
<dbReference type="PANTHER" id="PTHR34378:SF1">
    <property type="entry name" value="GLUTAMATE--CYSTEINE LIGASE, CHLOROPLASTIC"/>
    <property type="match status" value="1"/>
</dbReference>
<dbReference type="PANTHER" id="PTHR34378">
    <property type="entry name" value="GLUTAMATE--CYSTEINE LIGASE, CHLOROPLASTIC"/>
    <property type="match status" value="1"/>
</dbReference>
<reference evidence="7" key="1">
    <citation type="submission" date="2023-07" db="EMBL/GenBank/DDBJ databases">
        <title>Sequencing the genomes of 1000 actinobacteria strains.</title>
        <authorList>
            <person name="Klenk H.-P."/>
        </authorList>
    </citation>
    <scope>NUCLEOTIDE SEQUENCE</scope>
    <source>
        <strain evidence="7">DSM 45977</strain>
    </source>
</reference>
<comment type="function">
    <text evidence="5">Catalyzes the synthesis of gamma-glutamylcysteine (gamma-GC). This compound is used as substrate for the biosynthesis of the low-molecular thiol compound ergothioneine.</text>
</comment>
<comment type="caution">
    <text evidence="7">The sequence shown here is derived from an EMBL/GenBank/DDBJ whole genome shotgun (WGS) entry which is preliminary data.</text>
</comment>
<dbReference type="AlphaFoldDB" id="A0AAE3ZAF6"/>
<dbReference type="PIRSF" id="PIRSF017901">
    <property type="entry name" value="GCL"/>
    <property type="match status" value="1"/>
</dbReference>
<keyword evidence="3 5" id="KW-0067">ATP-binding</keyword>
<organism evidence="7 8">
    <name type="scientific">Haloactinomyces albus</name>
    <dbReference type="NCBI Taxonomy" id="1352928"/>
    <lineage>
        <taxon>Bacteria</taxon>
        <taxon>Bacillati</taxon>
        <taxon>Actinomycetota</taxon>
        <taxon>Actinomycetes</taxon>
        <taxon>Actinopolysporales</taxon>
        <taxon>Actinopolysporaceae</taxon>
        <taxon>Haloactinomyces</taxon>
    </lineage>
</organism>
<evidence type="ECO:0000256" key="1">
    <source>
        <dbReference type="ARBA" id="ARBA00022598"/>
    </source>
</evidence>
<dbReference type="NCBIfam" id="TIGR03444">
    <property type="entry name" value="EgtA_Cys_ligase"/>
    <property type="match status" value="1"/>
</dbReference>
<gene>
    <name evidence="5" type="primary">egtA</name>
    <name evidence="7" type="ORF">JOF55_000294</name>
</gene>
<comment type="pathway">
    <text evidence="5">Amino-acid biosynthesis; ergothioneine biosynthesis.</text>
</comment>
<dbReference type="EC" id="6.3.2.2" evidence="5"/>
<dbReference type="SUPFAM" id="SSF55931">
    <property type="entry name" value="Glutamine synthetase/guanido kinase"/>
    <property type="match status" value="1"/>
</dbReference>
<dbReference type="InterPro" id="IPR035434">
    <property type="entry name" value="GCL_bact_plant"/>
</dbReference>